<accession>L1IVF9</accession>
<reference evidence="5" key="2">
    <citation type="submission" date="2012-11" db="EMBL/GenBank/DDBJ databases">
        <authorList>
            <person name="Kuo A."/>
            <person name="Curtis B.A."/>
            <person name="Tanifuji G."/>
            <person name="Burki F."/>
            <person name="Gruber A."/>
            <person name="Irimia M."/>
            <person name="Maruyama S."/>
            <person name="Arias M.C."/>
            <person name="Ball S.G."/>
            <person name="Gile G.H."/>
            <person name="Hirakawa Y."/>
            <person name="Hopkins J.F."/>
            <person name="Rensing S.A."/>
            <person name="Schmutz J."/>
            <person name="Symeonidi A."/>
            <person name="Elias M."/>
            <person name="Eveleigh R.J."/>
            <person name="Herman E.K."/>
            <person name="Klute M.J."/>
            <person name="Nakayama T."/>
            <person name="Obornik M."/>
            <person name="Reyes-Prieto A."/>
            <person name="Armbrust E.V."/>
            <person name="Aves S.J."/>
            <person name="Beiko R.G."/>
            <person name="Coutinho P."/>
            <person name="Dacks J.B."/>
            <person name="Durnford D.G."/>
            <person name="Fast N.M."/>
            <person name="Green B.R."/>
            <person name="Grisdale C."/>
            <person name="Hempe F."/>
            <person name="Henrissat B."/>
            <person name="Hoppner M.P."/>
            <person name="Ishida K.-I."/>
            <person name="Kim E."/>
            <person name="Koreny L."/>
            <person name="Kroth P.G."/>
            <person name="Liu Y."/>
            <person name="Malik S.-B."/>
            <person name="Maier U.G."/>
            <person name="McRose D."/>
            <person name="Mock T."/>
            <person name="Neilson J.A."/>
            <person name="Onodera N.T."/>
            <person name="Poole A.M."/>
            <person name="Pritham E.J."/>
            <person name="Richards T.A."/>
            <person name="Rocap G."/>
            <person name="Roy S.W."/>
            <person name="Sarai C."/>
            <person name="Schaack S."/>
            <person name="Shirato S."/>
            <person name="Slamovits C.H."/>
            <person name="Spencer D.F."/>
            <person name="Suzuki S."/>
            <person name="Worden A.Z."/>
            <person name="Zauner S."/>
            <person name="Barry K."/>
            <person name="Bell C."/>
            <person name="Bharti A.K."/>
            <person name="Crow J.A."/>
            <person name="Grimwood J."/>
            <person name="Kramer R."/>
            <person name="Lindquist E."/>
            <person name="Lucas S."/>
            <person name="Salamov A."/>
            <person name="McFadden G.I."/>
            <person name="Lane C.E."/>
            <person name="Keeling P.J."/>
            <person name="Gray M.W."/>
            <person name="Grigoriev I.V."/>
            <person name="Archibald J.M."/>
        </authorList>
    </citation>
    <scope>NUCLEOTIDE SEQUENCE</scope>
    <source>
        <strain evidence="5">CCMP2712</strain>
    </source>
</reference>
<evidence type="ECO:0000256" key="1">
    <source>
        <dbReference type="SAM" id="MobiDB-lite"/>
    </source>
</evidence>
<feature type="region of interest" description="Disordered" evidence="1">
    <location>
        <begin position="424"/>
        <end position="526"/>
    </location>
</feature>
<reference evidence="3 5" key="1">
    <citation type="journal article" date="2012" name="Nature">
        <title>Algal genomes reveal evolutionary mosaicism and the fate of nucleomorphs.</title>
        <authorList>
            <consortium name="DOE Joint Genome Institute"/>
            <person name="Curtis B.A."/>
            <person name="Tanifuji G."/>
            <person name="Burki F."/>
            <person name="Gruber A."/>
            <person name="Irimia M."/>
            <person name="Maruyama S."/>
            <person name="Arias M.C."/>
            <person name="Ball S.G."/>
            <person name="Gile G.H."/>
            <person name="Hirakawa Y."/>
            <person name="Hopkins J.F."/>
            <person name="Kuo A."/>
            <person name="Rensing S.A."/>
            <person name="Schmutz J."/>
            <person name="Symeonidi A."/>
            <person name="Elias M."/>
            <person name="Eveleigh R.J."/>
            <person name="Herman E.K."/>
            <person name="Klute M.J."/>
            <person name="Nakayama T."/>
            <person name="Obornik M."/>
            <person name="Reyes-Prieto A."/>
            <person name="Armbrust E.V."/>
            <person name="Aves S.J."/>
            <person name="Beiko R.G."/>
            <person name="Coutinho P."/>
            <person name="Dacks J.B."/>
            <person name="Durnford D.G."/>
            <person name="Fast N.M."/>
            <person name="Green B.R."/>
            <person name="Grisdale C.J."/>
            <person name="Hempel F."/>
            <person name="Henrissat B."/>
            <person name="Hoppner M.P."/>
            <person name="Ishida K."/>
            <person name="Kim E."/>
            <person name="Koreny L."/>
            <person name="Kroth P.G."/>
            <person name="Liu Y."/>
            <person name="Malik S.B."/>
            <person name="Maier U.G."/>
            <person name="McRose D."/>
            <person name="Mock T."/>
            <person name="Neilson J.A."/>
            <person name="Onodera N.T."/>
            <person name="Poole A.M."/>
            <person name="Pritham E.J."/>
            <person name="Richards T.A."/>
            <person name="Rocap G."/>
            <person name="Roy S.W."/>
            <person name="Sarai C."/>
            <person name="Schaack S."/>
            <person name="Shirato S."/>
            <person name="Slamovits C.H."/>
            <person name="Spencer D.F."/>
            <person name="Suzuki S."/>
            <person name="Worden A.Z."/>
            <person name="Zauner S."/>
            <person name="Barry K."/>
            <person name="Bell C."/>
            <person name="Bharti A.K."/>
            <person name="Crow J.A."/>
            <person name="Grimwood J."/>
            <person name="Kramer R."/>
            <person name="Lindquist E."/>
            <person name="Lucas S."/>
            <person name="Salamov A."/>
            <person name="McFadden G.I."/>
            <person name="Lane C.E."/>
            <person name="Keeling P.J."/>
            <person name="Gray M.W."/>
            <person name="Grigoriev I.V."/>
            <person name="Archibald J.M."/>
        </authorList>
    </citation>
    <scope>NUCLEOTIDE SEQUENCE</scope>
    <source>
        <strain evidence="3 5">CCMP2712</strain>
    </source>
</reference>
<feature type="region of interest" description="Disordered" evidence="1">
    <location>
        <begin position="293"/>
        <end position="312"/>
    </location>
</feature>
<feature type="compositionally biased region" description="Basic and acidic residues" evidence="1">
    <location>
        <begin position="477"/>
        <end position="490"/>
    </location>
</feature>
<dbReference type="Pfam" id="PF13229">
    <property type="entry name" value="Beta_helix"/>
    <property type="match status" value="1"/>
</dbReference>
<dbReference type="RefSeq" id="XP_005827221.1">
    <property type="nucleotide sequence ID" value="XM_005827164.1"/>
</dbReference>
<reference evidence="4" key="3">
    <citation type="submission" date="2016-03" db="UniProtKB">
        <authorList>
            <consortium name="EnsemblProtists"/>
        </authorList>
    </citation>
    <scope>IDENTIFICATION</scope>
</reference>
<dbReference type="AlphaFoldDB" id="L1IVF9"/>
<dbReference type="HOGENOM" id="CLU_518244_0_0_1"/>
<gene>
    <name evidence="3" type="ORF">GUITHDRAFT_113719</name>
</gene>
<evidence type="ECO:0000259" key="2">
    <source>
        <dbReference type="Pfam" id="PF13229"/>
    </source>
</evidence>
<dbReference type="EnsemblProtists" id="EKX40241">
    <property type="protein sequence ID" value="EKX40241"/>
    <property type="gene ID" value="GUITHDRAFT_113719"/>
</dbReference>
<evidence type="ECO:0000313" key="4">
    <source>
        <dbReference type="EnsemblProtists" id="EKX40241"/>
    </source>
</evidence>
<evidence type="ECO:0000313" key="5">
    <source>
        <dbReference type="Proteomes" id="UP000011087"/>
    </source>
</evidence>
<name>L1IVF9_GUITC</name>
<feature type="compositionally biased region" description="Acidic residues" evidence="1">
    <location>
        <begin position="516"/>
        <end position="526"/>
    </location>
</feature>
<dbReference type="InterPro" id="IPR039448">
    <property type="entry name" value="Beta_helix"/>
</dbReference>
<evidence type="ECO:0000313" key="3">
    <source>
        <dbReference type="EMBL" id="EKX40241.1"/>
    </source>
</evidence>
<organism evidence="3">
    <name type="scientific">Guillardia theta (strain CCMP2712)</name>
    <name type="common">Cryptophyte</name>
    <dbReference type="NCBI Taxonomy" id="905079"/>
    <lineage>
        <taxon>Eukaryota</taxon>
        <taxon>Cryptophyceae</taxon>
        <taxon>Pyrenomonadales</taxon>
        <taxon>Geminigeraceae</taxon>
        <taxon>Guillardia</taxon>
    </lineage>
</organism>
<protein>
    <recommendedName>
        <fullName evidence="2">Right handed beta helix domain-containing protein</fullName>
    </recommendedName>
</protein>
<keyword evidence="5" id="KW-1185">Reference proteome</keyword>
<dbReference type="EMBL" id="JH993033">
    <property type="protein sequence ID" value="EKX40241.1"/>
    <property type="molecule type" value="Genomic_DNA"/>
</dbReference>
<proteinExistence type="predicted"/>
<dbReference type="GeneID" id="17296976"/>
<dbReference type="Proteomes" id="UP000011087">
    <property type="component" value="Unassembled WGS sequence"/>
</dbReference>
<sequence>MEQRRTWVSNHPDDENEDAYHVDPSANLSKLEQILQCDASPWSPSNFLLICFEQGSYFVERPLKIGFAKRPVQLMGHREPLLGSSESLRSDSRHTIIHAQLEAAERSRGILRHLRVLQRMESSIEPCVDIVGSRWAMDRCKVESLGGICVEVSGASQVALVSCSIGGVSYRTGHCQHGLWVSGTSHVQMRSCQVQFSSINGISLQEKARCSISQTALYKCTVGLSLLLPARARVASSTFMLNSHGAFYLGKRELNLTSNGCEMRPEALNMIDSYADQVPKGVARNLRSIFTLTKGEEQEQEQEQEQPRPHLRLENTQVHDVTFAPSFILFSPARRISPHPPAFLLNFLFLFLPQTSRASLTPAKVHGPLWSSTDPPPSSLYEVSGSLEAKDDGTRHAGIAFSRIPLGANNHGFPHSARIITSDCLSSSEVEETPRTEVPRATNESNSTAAPPTPQAPAAPRRAASLPDSEGFSSGIHDSESEGPKQEVRPRTKGAKLQELLGADNFIPIDEPFSVELDESFSIEED</sequence>
<dbReference type="PaxDb" id="55529-EKX40241"/>
<dbReference type="KEGG" id="gtt:GUITHDRAFT_113719"/>
<feature type="domain" description="Right handed beta helix" evidence="2">
    <location>
        <begin position="132"/>
        <end position="261"/>
    </location>
</feature>